<accession>A0A8S0UL49</accession>
<sequence length="165" mass="18471">MGAHPGIVQQTCRGGLDSHSTEEPLEHYTNESQAPDVVASIFEDSLRAELGGRIKVDDWLWEQKIKENPKYGKFRYNDNSEIFYTYGKLFGATQDSTKYALTPMKLSQHDLDVSSDCDAQADFNDMLLINAKTTDSCDGPVEGRLNSLMDIFVGRSGEKRRGKQA</sequence>
<dbReference type="EMBL" id="CACTIH010007719">
    <property type="protein sequence ID" value="CAA3017605.1"/>
    <property type="molecule type" value="Genomic_DNA"/>
</dbReference>
<proteinExistence type="predicted"/>
<comment type="caution">
    <text evidence="1">The sequence shown here is derived from an EMBL/GenBank/DDBJ whole genome shotgun (WGS) entry which is preliminary data.</text>
</comment>
<name>A0A8S0UL49_OLEEU</name>
<evidence type="ECO:0000313" key="2">
    <source>
        <dbReference type="Proteomes" id="UP000594638"/>
    </source>
</evidence>
<organism evidence="1 2">
    <name type="scientific">Olea europaea subsp. europaea</name>
    <dbReference type="NCBI Taxonomy" id="158383"/>
    <lineage>
        <taxon>Eukaryota</taxon>
        <taxon>Viridiplantae</taxon>
        <taxon>Streptophyta</taxon>
        <taxon>Embryophyta</taxon>
        <taxon>Tracheophyta</taxon>
        <taxon>Spermatophyta</taxon>
        <taxon>Magnoliopsida</taxon>
        <taxon>eudicotyledons</taxon>
        <taxon>Gunneridae</taxon>
        <taxon>Pentapetalae</taxon>
        <taxon>asterids</taxon>
        <taxon>lamiids</taxon>
        <taxon>Lamiales</taxon>
        <taxon>Oleaceae</taxon>
        <taxon>Oleeae</taxon>
        <taxon>Olea</taxon>
    </lineage>
</organism>
<reference evidence="1 2" key="1">
    <citation type="submission" date="2019-12" db="EMBL/GenBank/DDBJ databases">
        <authorList>
            <person name="Alioto T."/>
            <person name="Alioto T."/>
            <person name="Gomez Garrido J."/>
        </authorList>
    </citation>
    <scope>NUCLEOTIDE SEQUENCE [LARGE SCALE GENOMIC DNA]</scope>
</reference>
<evidence type="ECO:0000313" key="1">
    <source>
        <dbReference type="EMBL" id="CAA3017605.1"/>
    </source>
</evidence>
<dbReference type="Gramene" id="OE9A076691T1">
    <property type="protein sequence ID" value="OE9A076691C1"/>
    <property type="gene ID" value="OE9A076691"/>
</dbReference>
<keyword evidence="2" id="KW-1185">Reference proteome</keyword>
<gene>
    <name evidence="1" type="ORF">OLEA9_A076691</name>
</gene>
<protein>
    <submittedName>
        <fullName evidence="1">Uncharacterized protein</fullName>
    </submittedName>
</protein>
<dbReference type="AlphaFoldDB" id="A0A8S0UL49"/>
<dbReference type="Proteomes" id="UP000594638">
    <property type="component" value="Unassembled WGS sequence"/>
</dbReference>